<dbReference type="Pfam" id="PF17313">
    <property type="entry name" value="DUF5359"/>
    <property type="match status" value="1"/>
</dbReference>
<accession>A0A6I2MBU6</accession>
<dbReference type="EMBL" id="WKKF01000006">
    <property type="protein sequence ID" value="MRX55678.1"/>
    <property type="molecule type" value="Genomic_DNA"/>
</dbReference>
<comment type="caution">
    <text evidence="1">The sequence shown here is derived from an EMBL/GenBank/DDBJ whole genome shotgun (WGS) entry which is preliminary data.</text>
</comment>
<sequence length="64" mass="7464">MMRFERIVIKIVIIQLILLFCAQAALTNANLQPHISRVVQYEGVNKLTISEWLETFKQSTMQDK</sequence>
<evidence type="ECO:0000313" key="1">
    <source>
        <dbReference type="EMBL" id="MRX55678.1"/>
    </source>
</evidence>
<name>A0A6I2MBU6_9BACI</name>
<dbReference type="RefSeq" id="WP_070877556.1">
    <property type="nucleotide sequence ID" value="NZ_CAJFZX010000001.1"/>
</dbReference>
<dbReference type="InterPro" id="IPR035281">
    <property type="entry name" value="DUF5359"/>
</dbReference>
<organism evidence="1 2">
    <name type="scientific">Metabacillus idriensis</name>
    <dbReference type="NCBI Taxonomy" id="324768"/>
    <lineage>
        <taxon>Bacteria</taxon>
        <taxon>Bacillati</taxon>
        <taxon>Bacillota</taxon>
        <taxon>Bacilli</taxon>
        <taxon>Bacillales</taxon>
        <taxon>Bacillaceae</taxon>
        <taxon>Metabacillus</taxon>
    </lineage>
</organism>
<evidence type="ECO:0008006" key="3">
    <source>
        <dbReference type="Google" id="ProtNLM"/>
    </source>
</evidence>
<dbReference type="Proteomes" id="UP000441585">
    <property type="component" value="Unassembled WGS sequence"/>
</dbReference>
<dbReference type="AlphaFoldDB" id="A0A6I2MBU6"/>
<evidence type="ECO:0000313" key="2">
    <source>
        <dbReference type="Proteomes" id="UP000441585"/>
    </source>
</evidence>
<reference evidence="1 2" key="1">
    <citation type="submission" date="2019-11" db="EMBL/GenBank/DDBJ databases">
        <title>Bacillus idriensis genome.</title>
        <authorList>
            <person name="Konopka E.N."/>
            <person name="Newman J.D."/>
        </authorList>
    </citation>
    <scope>NUCLEOTIDE SEQUENCE [LARGE SCALE GENOMIC DNA]</scope>
    <source>
        <strain evidence="1 2">DSM 19097</strain>
    </source>
</reference>
<gene>
    <name evidence="1" type="ORF">GJU41_17080</name>
</gene>
<keyword evidence="2" id="KW-1185">Reference proteome</keyword>
<proteinExistence type="predicted"/>
<protein>
    <recommendedName>
        <fullName evidence="3">YpfB family protein</fullName>
    </recommendedName>
</protein>